<dbReference type="Proteomes" id="UP001172083">
    <property type="component" value="Unassembled WGS sequence"/>
</dbReference>
<accession>A0ABT8LGL4</accession>
<dbReference type="RefSeq" id="WP_346762282.1">
    <property type="nucleotide sequence ID" value="NZ_JAUJEB010000012.1"/>
</dbReference>
<comment type="caution">
    <text evidence="2">The sequence shown here is derived from an EMBL/GenBank/DDBJ whole genome shotgun (WGS) entry which is preliminary data.</text>
</comment>
<evidence type="ECO:0000313" key="3">
    <source>
        <dbReference type="Proteomes" id="UP001172083"/>
    </source>
</evidence>
<dbReference type="InterPro" id="IPR018490">
    <property type="entry name" value="cNMP-bd_dom_sf"/>
</dbReference>
<proteinExistence type="predicted"/>
<evidence type="ECO:0000259" key="1">
    <source>
        <dbReference type="PROSITE" id="PS50042"/>
    </source>
</evidence>
<dbReference type="InterPro" id="IPR000595">
    <property type="entry name" value="cNMP-bd_dom"/>
</dbReference>
<organism evidence="2 3">
    <name type="scientific">Agaribacillus aureus</name>
    <dbReference type="NCBI Taxonomy" id="3051825"/>
    <lineage>
        <taxon>Bacteria</taxon>
        <taxon>Pseudomonadati</taxon>
        <taxon>Bacteroidota</taxon>
        <taxon>Cytophagia</taxon>
        <taxon>Cytophagales</taxon>
        <taxon>Splendidivirgaceae</taxon>
        <taxon>Agaribacillus</taxon>
    </lineage>
</organism>
<keyword evidence="3" id="KW-1185">Reference proteome</keyword>
<gene>
    <name evidence="2" type="ORF">QQ020_33040</name>
</gene>
<dbReference type="CDD" id="cd00038">
    <property type="entry name" value="CAP_ED"/>
    <property type="match status" value="1"/>
</dbReference>
<sequence>MMDYFKTLPLFDILTTEDLLNASEYFKVEKLNADEIILKAGRRCKNLYFIFSGLVFSHTSDENEQILWYEFEGNSFTDIHSFYTKKPSDNYIKAGENQTILLSISYENLTKLFMTSHRWAIWCTHFKQNELVRLTSYYEGLRIKDASQRYFELVAAHPKILQRISLGHIASYLGISQVSLSRIRAGIQKK</sequence>
<reference evidence="2" key="1">
    <citation type="submission" date="2023-06" db="EMBL/GenBank/DDBJ databases">
        <title>Genomic of Agaribacillus aureum.</title>
        <authorList>
            <person name="Wang G."/>
        </authorList>
    </citation>
    <scope>NUCLEOTIDE SEQUENCE</scope>
    <source>
        <strain evidence="2">BMA12</strain>
    </source>
</reference>
<dbReference type="PROSITE" id="PS50042">
    <property type="entry name" value="CNMP_BINDING_3"/>
    <property type="match status" value="1"/>
</dbReference>
<feature type="domain" description="Cyclic nucleotide-binding" evidence="1">
    <location>
        <begin position="4"/>
        <end position="114"/>
    </location>
</feature>
<protein>
    <submittedName>
        <fullName evidence="2">Crp/Fnr family transcriptional regulator</fullName>
    </submittedName>
</protein>
<dbReference type="SUPFAM" id="SSF51206">
    <property type="entry name" value="cAMP-binding domain-like"/>
    <property type="match status" value="1"/>
</dbReference>
<dbReference type="InterPro" id="IPR014710">
    <property type="entry name" value="RmlC-like_jellyroll"/>
</dbReference>
<evidence type="ECO:0000313" key="2">
    <source>
        <dbReference type="EMBL" id="MDN5216944.1"/>
    </source>
</evidence>
<dbReference type="Pfam" id="PF00027">
    <property type="entry name" value="cNMP_binding"/>
    <property type="match status" value="1"/>
</dbReference>
<name>A0ABT8LGL4_9BACT</name>
<dbReference type="Gene3D" id="2.60.120.10">
    <property type="entry name" value="Jelly Rolls"/>
    <property type="match status" value="1"/>
</dbReference>
<dbReference type="EMBL" id="JAUJEB010000012">
    <property type="protein sequence ID" value="MDN5216944.1"/>
    <property type="molecule type" value="Genomic_DNA"/>
</dbReference>